<dbReference type="CDD" id="cd05233">
    <property type="entry name" value="SDR_c"/>
    <property type="match status" value="1"/>
</dbReference>
<evidence type="ECO:0000313" key="4">
    <source>
        <dbReference type="EMBL" id="AUX35983.1"/>
    </source>
</evidence>
<proteinExistence type="inferred from homology"/>
<comment type="similarity">
    <text evidence="1 3">Belongs to the short-chain dehydrogenases/reductases (SDR) family.</text>
</comment>
<reference evidence="4 5" key="1">
    <citation type="submission" date="2015-09" db="EMBL/GenBank/DDBJ databases">
        <title>Sorangium comparison.</title>
        <authorList>
            <person name="Zaburannyi N."/>
            <person name="Bunk B."/>
            <person name="Overmann J."/>
            <person name="Mueller R."/>
        </authorList>
    </citation>
    <scope>NUCLEOTIDE SEQUENCE [LARGE SCALE GENOMIC DNA]</scope>
    <source>
        <strain evidence="4 5">So ce836</strain>
    </source>
</reference>
<gene>
    <name evidence="4" type="ORF">SOCE836_081870</name>
</gene>
<dbReference type="Pfam" id="PF00106">
    <property type="entry name" value="adh_short"/>
    <property type="match status" value="1"/>
</dbReference>
<dbReference type="GO" id="GO:0016020">
    <property type="term" value="C:membrane"/>
    <property type="evidence" value="ECO:0007669"/>
    <property type="project" value="TreeGrafter"/>
</dbReference>
<dbReference type="PANTHER" id="PTHR44196:SF2">
    <property type="entry name" value="SHORT-CHAIN DEHYDROGENASE-RELATED"/>
    <property type="match status" value="1"/>
</dbReference>
<sequence length="281" mass="29639">MPIVDKRAGGHLPVMNAFDFKGKTVLVTGASMGIGEAFARELSRRGATLVLVARSEAKLAALASELGRAHVVAVDLAAPGGPRRVFDAVTAKGLDVDVLVNNAAFGVYGAFGGLPLATHREQIDLNVGALVELTHLFLPMIERRQGGVIQVASTGAFVPSPYFAVYAATKAFVLSFSEALWAEYRPRGVRVLTLCPGATDTPFFQRSGDIPGADKRARPEDVVRLGLSAFVAGRASVVHGAANSLSVFLVRFFSRELLVKTMARLMTPRAAELPGAAGRAA</sequence>
<dbReference type="EC" id="1.-.-.-" evidence="4"/>
<dbReference type="Proteomes" id="UP000295497">
    <property type="component" value="Chromosome"/>
</dbReference>
<dbReference type="Gene3D" id="3.40.50.720">
    <property type="entry name" value="NAD(P)-binding Rossmann-like Domain"/>
    <property type="match status" value="1"/>
</dbReference>
<dbReference type="PIRSF" id="PIRSF000126">
    <property type="entry name" value="11-beta-HSD1"/>
    <property type="match status" value="1"/>
</dbReference>
<organism evidence="4 5">
    <name type="scientific">Sorangium cellulosum</name>
    <name type="common">Polyangium cellulosum</name>
    <dbReference type="NCBI Taxonomy" id="56"/>
    <lineage>
        <taxon>Bacteria</taxon>
        <taxon>Pseudomonadati</taxon>
        <taxon>Myxococcota</taxon>
        <taxon>Polyangia</taxon>
        <taxon>Polyangiales</taxon>
        <taxon>Polyangiaceae</taxon>
        <taxon>Sorangium</taxon>
    </lineage>
</organism>
<protein>
    <submittedName>
        <fullName evidence="4">Oxidoreductase</fullName>
        <ecNumber evidence="4">1.-.-.-</ecNumber>
    </submittedName>
</protein>
<evidence type="ECO:0000256" key="3">
    <source>
        <dbReference type="RuleBase" id="RU000363"/>
    </source>
</evidence>
<keyword evidence="2 4" id="KW-0560">Oxidoreductase</keyword>
<accession>A0A4P2R1Z7</accession>
<dbReference type="SUPFAM" id="SSF51735">
    <property type="entry name" value="NAD(P)-binding Rossmann-fold domains"/>
    <property type="match status" value="1"/>
</dbReference>
<dbReference type="PRINTS" id="PR00081">
    <property type="entry name" value="GDHRDH"/>
</dbReference>
<dbReference type="GO" id="GO:0016491">
    <property type="term" value="F:oxidoreductase activity"/>
    <property type="evidence" value="ECO:0007669"/>
    <property type="project" value="UniProtKB-KW"/>
</dbReference>
<evidence type="ECO:0000313" key="5">
    <source>
        <dbReference type="Proteomes" id="UP000295497"/>
    </source>
</evidence>
<name>A0A4P2R1Z7_SORCE</name>
<dbReference type="InterPro" id="IPR036291">
    <property type="entry name" value="NAD(P)-bd_dom_sf"/>
</dbReference>
<evidence type="ECO:0000256" key="1">
    <source>
        <dbReference type="ARBA" id="ARBA00006484"/>
    </source>
</evidence>
<dbReference type="AlphaFoldDB" id="A0A4P2R1Z7"/>
<dbReference type="PRINTS" id="PR00080">
    <property type="entry name" value="SDRFAMILY"/>
</dbReference>
<dbReference type="InterPro" id="IPR002347">
    <property type="entry name" value="SDR_fam"/>
</dbReference>
<dbReference type="EMBL" id="CP012672">
    <property type="protein sequence ID" value="AUX35983.1"/>
    <property type="molecule type" value="Genomic_DNA"/>
</dbReference>
<dbReference type="PANTHER" id="PTHR44196">
    <property type="entry name" value="DEHYDROGENASE/REDUCTASE SDR FAMILY MEMBER 7B"/>
    <property type="match status" value="1"/>
</dbReference>
<evidence type="ECO:0000256" key="2">
    <source>
        <dbReference type="ARBA" id="ARBA00023002"/>
    </source>
</evidence>